<protein>
    <submittedName>
        <fullName evidence="6">DNA-binding LacI/PurR family transcriptional regulator</fullName>
    </submittedName>
</protein>
<dbReference type="CDD" id="cd06267">
    <property type="entry name" value="PBP1_LacI_sugar_binding-like"/>
    <property type="match status" value="1"/>
</dbReference>
<keyword evidence="2" id="KW-0805">Transcription regulation</keyword>
<evidence type="ECO:0000256" key="2">
    <source>
        <dbReference type="ARBA" id="ARBA00023015"/>
    </source>
</evidence>
<sequence length="340" mass="37873">MTKKAPTIKDVARKSGTSTATVSYVFSEKDRYIRPELRERVLQAAEELGYVKNAVASSLKGNPRGILAVIIPQFSNNFFTDICAEIESVAQKAGFVVIICNTDDSVEQEEKIVKRLVSQKIDGCIICPALSTSKNIKTLDIHNIPYVVLERDLEGETPDFDFVGHDNFQSGYLATKTLLDAGHRNIAFLGWTTPIANLRDRLSGYKAALDEAGIAVNDDWILLDNLSEDAGKRMAARLPVDKVTAMVLAHHYYMAKGTLLGLQKRALRYPEDLSIVLIGTPEWRDLVHPSLTCIKRPEKEMGRAAASVLLKKVKKPLYREKRHVFPVEFMTGLSVRDMPG</sequence>
<dbReference type="Gene3D" id="1.10.260.40">
    <property type="entry name" value="lambda repressor-like DNA-binding domains"/>
    <property type="match status" value="1"/>
</dbReference>
<evidence type="ECO:0000256" key="1">
    <source>
        <dbReference type="ARBA" id="ARBA00022491"/>
    </source>
</evidence>
<dbReference type="GO" id="GO:0003677">
    <property type="term" value="F:DNA binding"/>
    <property type="evidence" value="ECO:0007669"/>
    <property type="project" value="UniProtKB-KW"/>
</dbReference>
<dbReference type="RefSeq" id="WP_354434722.1">
    <property type="nucleotide sequence ID" value="NZ_JBEPLY010000010.1"/>
</dbReference>
<dbReference type="InterPro" id="IPR000843">
    <property type="entry name" value="HTH_LacI"/>
</dbReference>
<dbReference type="SMART" id="SM00354">
    <property type="entry name" value="HTH_LACI"/>
    <property type="match status" value="1"/>
</dbReference>
<dbReference type="InterPro" id="IPR001761">
    <property type="entry name" value="Peripla_BP/Lac1_sug-bd_dom"/>
</dbReference>
<accession>A0ABV2IDI2</accession>
<dbReference type="PANTHER" id="PTHR30146:SF148">
    <property type="entry name" value="HTH-TYPE TRANSCRIPTIONAL REPRESSOR PURR-RELATED"/>
    <property type="match status" value="1"/>
</dbReference>
<keyword evidence="3 6" id="KW-0238">DNA-binding</keyword>
<evidence type="ECO:0000313" key="7">
    <source>
        <dbReference type="Proteomes" id="UP001549164"/>
    </source>
</evidence>
<dbReference type="InterPro" id="IPR010982">
    <property type="entry name" value="Lambda_DNA-bd_dom_sf"/>
</dbReference>
<dbReference type="Pfam" id="PF00532">
    <property type="entry name" value="Peripla_BP_1"/>
    <property type="match status" value="1"/>
</dbReference>
<dbReference type="PROSITE" id="PS50932">
    <property type="entry name" value="HTH_LACI_2"/>
    <property type="match status" value="1"/>
</dbReference>
<dbReference type="InterPro" id="IPR028082">
    <property type="entry name" value="Peripla_BP_I"/>
</dbReference>
<dbReference type="PANTHER" id="PTHR30146">
    <property type="entry name" value="LACI-RELATED TRANSCRIPTIONAL REPRESSOR"/>
    <property type="match status" value="1"/>
</dbReference>
<organism evidence="6 7">
    <name type="scientific">Martelella mangrovi</name>
    <dbReference type="NCBI Taxonomy" id="1397477"/>
    <lineage>
        <taxon>Bacteria</taxon>
        <taxon>Pseudomonadati</taxon>
        <taxon>Pseudomonadota</taxon>
        <taxon>Alphaproteobacteria</taxon>
        <taxon>Hyphomicrobiales</taxon>
        <taxon>Aurantimonadaceae</taxon>
        <taxon>Martelella</taxon>
    </lineage>
</organism>
<keyword evidence="7" id="KW-1185">Reference proteome</keyword>
<dbReference type="Pfam" id="PF00356">
    <property type="entry name" value="LacI"/>
    <property type="match status" value="1"/>
</dbReference>
<evidence type="ECO:0000313" key="6">
    <source>
        <dbReference type="EMBL" id="MET3600841.1"/>
    </source>
</evidence>
<keyword evidence="1" id="KW-0678">Repressor</keyword>
<proteinExistence type="predicted"/>
<dbReference type="SUPFAM" id="SSF53822">
    <property type="entry name" value="Periplasmic binding protein-like I"/>
    <property type="match status" value="1"/>
</dbReference>
<feature type="domain" description="HTH lacI-type" evidence="5">
    <location>
        <begin position="6"/>
        <end position="61"/>
    </location>
</feature>
<dbReference type="CDD" id="cd01392">
    <property type="entry name" value="HTH_LacI"/>
    <property type="match status" value="1"/>
</dbReference>
<comment type="caution">
    <text evidence="6">The sequence shown here is derived from an EMBL/GenBank/DDBJ whole genome shotgun (WGS) entry which is preliminary data.</text>
</comment>
<gene>
    <name evidence="6" type="ORF">ABID12_002792</name>
</gene>
<evidence type="ECO:0000259" key="5">
    <source>
        <dbReference type="PROSITE" id="PS50932"/>
    </source>
</evidence>
<dbReference type="EMBL" id="JBEPLY010000010">
    <property type="protein sequence ID" value="MET3600841.1"/>
    <property type="molecule type" value="Genomic_DNA"/>
</dbReference>
<evidence type="ECO:0000256" key="4">
    <source>
        <dbReference type="ARBA" id="ARBA00023163"/>
    </source>
</evidence>
<dbReference type="Gene3D" id="3.40.50.2300">
    <property type="match status" value="2"/>
</dbReference>
<keyword evidence="4" id="KW-0804">Transcription</keyword>
<dbReference type="Proteomes" id="UP001549164">
    <property type="component" value="Unassembled WGS sequence"/>
</dbReference>
<dbReference type="SUPFAM" id="SSF47413">
    <property type="entry name" value="lambda repressor-like DNA-binding domains"/>
    <property type="match status" value="1"/>
</dbReference>
<evidence type="ECO:0000256" key="3">
    <source>
        <dbReference type="ARBA" id="ARBA00023125"/>
    </source>
</evidence>
<name>A0ABV2IDI2_9HYPH</name>
<reference evidence="6 7" key="1">
    <citation type="submission" date="2024-06" db="EMBL/GenBank/DDBJ databases">
        <title>Genomic Encyclopedia of Type Strains, Phase IV (KMG-IV): sequencing the most valuable type-strain genomes for metagenomic binning, comparative biology and taxonomic classification.</title>
        <authorList>
            <person name="Goeker M."/>
        </authorList>
    </citation>
    <scope>NUCLEOTIDE SEQUENCE [LARGE SCALE GENOMIC DNA]</scope>
    <source>
        <strain evidence="6 7">DSM 28102</strain>
    </source>
</reference>